<sequence>MNAQLPLEQLSEEVLEREVELLEYSKAADPLSSGATPRVPVKQFLPDLYTTGGTRLIPLDLSGELGIAYPATTPSLLAQFISLRGGDSLRTAPQATSELFYVIAGCGHTETEWGAIPWKKGDLFVLPGIEAVHRAEEDAFFYAVNDSPLLNYLGVEKRESRFAPLHVQGEALRQAVEKVKAEPEAGKRNRVSVLLANRKFPQTMTVTHCLWAMFGIILPGTRQKPHRHQSVALDFVVEGRPGVYTRIGWELNGDGSIREAARIDWVSGSAFVTPPGWWHEHVNESSEDAYILPIQDAGLHTYLRTLDIRFT</sequence>
<dbReference type="PANTHER" id="PTHR41517:SF1">
    <property type="entry name" value="CUPIN"/>
    <property type="match status" value="1"/>
</dbReference>
<dbReference type="Gene3D" id="2.60.120.10">
    <property type="entry name" value="Jelly Rolls"/>
    <property type="match status" value="2"/>
</dbReference>
<protein>
    <submittedName>
        <fullName evidence="1">Cupin_2 domain-containing protein</fullName>
    </submittedName>
</protein>
<reference evidence="1" key="1">
    <citation type="submission" date="2023-03" db="EMBL/GenBank/DDBJ databases">
        <authorList>
            <person name="Cremers G."/>
            <person name="Picone N."/>
        </authorList>
    </citation>
    <scope>NUCLEOTIDE SEQUENCE</scope>
    <source>
        <strain evidence="1">Sample_alias</strain>
    </source>
</reference>
<dbReference type="PANTHER" id="PTHR41517">
    <property type="entry name" value="1,2-DIOXYGENASE PROTEIN-RELATED"/>
    <property type="match status" value="1"/>
</dbReference>
<keyword evidence="2" id="KW-1185">Reference proteome</keyword>
<organism evidence="1 2">
    <name type="scientific">Candidatus Methylacidiphilum fumarolicum</name>
    <dbReference type="NCBI Taxonomy" id="591154"/>
    <lineage>
        <taxon>Bacteria</taxon>
        <taxon>Pseudomonadati</taxon>
        <taxon>Verrucomicrobiota</taxon>
        <taxon>Methylacidiphilae</taxon>
        <taxon>Methylacidiphilales</taxon>
        <taxon>Methylacidiphilaceae</taxon>
        <taxon>Methylacidiphilum (ex Ratnadevi et al. 2023)</taxon>
    </lineage>
</organism>
<dbReference type="CDD" id="cd02216">
    <property type="entry name" value="cupin_GDO-like_N"/>
    <property type="match status" value="1"/>
</dbReference>
<name>A0ABM9IAT8_9BACT</name>
<accession>A0ABM9IAT8</accession>
<proteinExistence type="predicted"/>
<dbReference type="InterPro" id="IPR047183">
    <property type="entry name" value="GDO-like"/>
</dbReference>
<evidence type="ECO:0000313" key="2">
    <source>
        <dbReference type="Proteomes" id="UP001161497"/>
    </source>
</evidence>
<dbReference type="InterPro" id="IPR011051">
    <property type="entry name" value="RmlC_Cupin_sf"/>
</dbReference>
<evidence type="ECO:0000313" key="1">
    <source>
        <dbReference type="EMBL" id="CAI9084762.1"/>
    </source>
</evidence>
<dbReference type="InterPro" id="IPR014710">
    <property type="entry name" value="RmlC-like_jellyroll"/>
</dbReference>
<dbReference type="Proteomes" id="UP001161497">
    <property type="component" value="Chromosome"/>
</dbReference>
<gene>
    <name evidence="1" type="ORF">MFUM_0369</name>
</gene>
<dbReference type="SUPFAM" id="SSF51182">
    <property type="entry name" value="RmlC-like cupins"/>
    <property type="match status" value="1"/>
</dbReference>
<dbReference type="RefSeq" id="WP_009060397.1">
    <property type="nucleotide sequence ID" value="NZ_JAHXRZ010000003.1"/>
</dbReference>
<dbReference type="EMBL" id="OX458932">
    <property type="protein sequence ID" value="CAI9084762.1"/>
    <property type="molecule type" value="Genomic_DNA"/>
</dbReference>